<reference evidence="2" key="1">
    <citation type="journal article" date="2015" name="Proc. Natl. Acad. Sci. U.S.A.">
        <title>Genome sequencing of adzuki bean (Vigna angularis) provides insight into high starch and low fat accumulation and domestication.</title>
        <authorList>
            <person name="Yang K."/>
            <person name="Tian Z."/>
            <person name="Chen C."/>
            <person name="Luo L."/>
            <person name="Zhao B."/>
            <person name="Wang Z."/>
            <person name="Yu L."/>
            <person name="Li Y."/>
            <person name="Sun Y."/>
            <person name="Li W."/>
            <person name="Chen Y."/>
            <person name="Li Y."/>
            <person name="Zhang Y."/>
            <person name="Ai D."/>
            <person name="Zhao J."/>
            <person name="Shang C."/>
            <person name="Ma Y."/>
            <person name="Wu B."/>
            <person name="Wang M."/>
            <person name="Gao L."/>
            <person name="Sun D."/>
            <person name="Zhang P."/>
            <person name="Guo F."/>
            <person name="Wang W."/>
            <person name="Li Y."/>
            <person name="Wang J."/>
            <person name="Varshney R.K."/>
            <person name="Wang J."/>
            <person name="Ling H.Q."/>
            <person name="Wan P."/>
        </authorList>
    </citation>
    <scope>NUCLEOTIDE SEQUENCE</scope>
    <source>
        <strain evidence="2">cv. Jingnong 6</strain>
    </source>
</reference>
<protein>
    <submittedName>
        <fullName evidence="1">Uncharacterized protein</fullName>
    </submittedName>
</protein>
<name>A0A0L9VNA4_PHAAN</name>
<sequence>MSGHGRLCTWNERFKSTSPNSFSQFLTINNVNSHNSFSLNYFLTINVSLTSCMA</sequence>
<dbReference type="AlphaFoldDB" id="A0A0L9VNA4"/>
<accession>A0A0L9VNA4</accession>
<proteinExistence type="predicted"/>
<organism evidence="1 2">
    <name type="scientific">Phaseolus angularis</name>
    <name type="common">Azuki bean</name>
    <name type="synonym">Vigna angularis</name>
    <dbReference type="NCBI Taxonomy" id="3914"/>
    <lineage>
        <taxon>Eukaryota</taxon>
        <taxon>Viridiplantae</taxon>
        <taxon>Streptophyta</taxon>
        <taxon>Embryophyta</taxon>
        <taxon>Tracheophyta</taxon>
        <taxon>Spermatophyta</taxon>
        <taxon>Magnoliopsida</taxon>
        <taxon>eudicotyledons</taxon>
        <taxon>Gunneridae</taxon>
        <taxon>Pentapetalae</taxon>
        <taxon>rosids</taxon>
        <taxon>fabids</taxon>
        <taxon>Fabales</taxon>
        <taxon>Fabaceae</taxon>
        <taxon>Papilionoideae</taxon>
        <taxon>50 kb inversion clade</taxon>
        <taxon>NPAAA clade</taxon>
        <taxon>indigoferoid/millettioid clade</taxon>
        <taxon>Phaseoleae</taxon>
        <taxon>Vigna</taxon>
    </lineage>
</organism>
<evidence type="ECO:0000313" key="2">
    <source>
        <dbReference type="Proteomes" id="UP000053144"/>
    </source>
</evidence>
<dbReference type="Proteomes" id="UP000053144">
    <property type="component" value="Chromosome 10"/>
</dbReference>
<dbReference type="Gramene" id="KOM56530">
    <property type="protein sequence ID" value="KOM56530"/>
    <property type="gene ID" value="LR48_Vigan10g242200"/>
</dbReference>
<dbReference type="EMBL" id="CM003380">
    <property type="protein sequence ID" value="KOM56530.1"/>
    <property type="molecule type" value="Genomic_DNA"/>
</dbReference>
<evidence type="ECO:0000313" key="1">
    <source>
        <dbReference type="EMBL" id="KOM56530.1"/>
    </source>
</evidence>
<gene>
    <name evidence="1" type="ORF">LR48_Vigan10g242200</name>
</gene>